<name>A0A9P6QG58_9FUNG</name>
<comment type="caution">
    <text evidence="2">The sequence shown here is derived from an EMBL/GenBank/DDBJ whole genome shotgun (WGS) entry which is preliminary data.</text>
</comment>
<feature type="region of interest" description="Disordered" evidence="1">
    <location>
        <begin position="448"/>
        <end position="508"/>
    </location>
</feature>
<evidence type="ECO:0000256" key="1">
    <source>
        <dbReference type="SAM" id="MobiDB-lite"/>
    </source>
</evidence>
<protein>
    <submittedName>
        <fullName evidence="2">Uncharacterized protein</fullName>
    </submittedName>
</protein>
<evidence type="ECO:0000313" key="3">
    <source>
        <dbReference type="Proteomes" id="UP000807716"/>
    </source>
</evidence>
<gene>
    <name evidence="2" type="ORF">DFQ27_001031</name>
</gene>
<proteinExistence type="predicted"/>
<sequence length="531" mass="59730">MDEQDYPRAEKVHVSGSQGCREAFGEGDGLQVRGYRVVLSHLAERMAEEAAASRASSVSDARKILVAAQHHVAKTDIQRFCTLWAVKQQQLAAKRKTGETWATLMQAALRKIRKQEVVEKADLDQLDHSGMPQSERLVFDISRELILDEDEGRLGKDKVKDLMVAMSGIVDLRTWRVRRPPSLVQANLKVRQQDLVTLLDSLKEPLRKGPRILVLRCRDLIGKNAVAEENGEEPSLFTGVIRAIEYLANKVEKESQPRSEQEWVDTWKTVLNCLTEDSLKLISGETVCKATTIAKKEVKDAFGIEFETSGGRKCDLLMKVGDLETLNSGAKVVEEGDLVETQYKKNLRINRAIWQHVAEMGVELPAMMPLDLRGRSGLIVRIEQTQDCPSIFYAGAAHEEIINLPTSAKELRAFMAGPAPFILYNYASWLAEYEKTIEAQVETRRNQRMTVLGKRSQVSENTDTETETDDEHKEKDGGHASLQAESTPRSVFSRRSHKRQQRRFADDYAATSQVKIGRISLFSPKLSAKKS</sequence>
<feature type="compositionally biased region" description="Basic residues" evidence="1">
    <location>
        <begin position="492"/>
        <end position="502"/>
    </location>
</feature>
<evidence type="ECO:0000313" key="2">
    <source>
        <dbReference type="EMBL" id="KAG0264759.1"/>
    </source>
</evidence>
<dbReference type="AlphaFoldDB" id="A0A9P6QG58"/>
<dbReference type="EMBL" id="JAAAJB010000131">
    <property type="protein sequence ID" value="KAG0264759.1"/>
    <property type="molecule type" value="Genomic_DNA"/>
</dbReference>
<dbReference type="Proteomes" id="UP000807716">
    <property type="component" value="Unassembled WGS sequence"/>
</dbReference>
<dbReference type="OrthoDB" id="2440016at2759"/>
<reference evidence="2" key="1">
    <citation type="journal article" date="2020" name="Fungal Divers.">
        <title>Resolving the Mortierellaceae phylogeny through synthesis of multi-gene phylogenetics and phylogenomics.</title>
        <authorList>
            <person name="Vandepol N."/>
            <person name="Liber J."/>
            <person name="Desiro A."/>
            <person name="Na H."/>
            <person name="Kennedy M."/>
            <person name="Barry K."/>
            <person name="Grigoriev I.V."/>
            <person name="Miller A.N."/>
            <person name="O'Donnell K."/>
            <person name="Stajich J.E."/>
            <person name="Bonito G."/>
        </authorList>
    </citation>
    <scope>NUCLEOTIDE SEQUENCE</scope>
    <source>
        <strain evidence="2">BC1065</strain>
    </source>
</reference>
<accession>A0A9P6QG58</accession>
<organism evidence="2 3">
    <name type="scientific">Actinomortierella ambigua</name>
    <dbReference type="NCBI Taxonomy" id="1343610"/>
    <lineage>
        <taxon>Eukaryota</taxon>
        <taxon>Fungi</taxon>
        <taxon>Fungi incertae sedis</taxon>
        <taxon>Mucoromycota</taxon>
        <taxon>Mortierellomycotina</taxon>
        <taxon>Mortierellomycetes</taxon>
        <taxon>Mortierellales</taxon>
        <taxon>Mortierellaceae</taxon>
        <taxon>Actinomortierella</taxon>
    </lineage>
</organism>
<keyword evidence="3" id="KW-1185">Reference proteome</keyword>